<dbReference type="CDD" id="cd11040">
    <property type="entry name" value="CYP7_CYP8-like"/>
    <property type="match status" value="1"/>
</dbReference>
<dbReference type="InterPro" id="IPR001128">
    <property type="entry name" value="Cyt_P450"/>
</dbReference>
<dbReference type="GO" id="GO:0005506">
    <property type="term" value="F:iron ion binding"/>
    <property type="evidence" value="ECO:0007669"/>
    <property type="project" value="InterPro"/>
</dbReference>
<evidence type="ECO:0000256" key="7">
    <source>
        <dbReference type="ARBA" id="ARBA00023033"/>
    </source>
</evidence>
<dbReference type="GO" id="GO:0020037">
    <property type="term" value="F:heme binding"/>
    <property type="evidence" value="ECO:0007669"/>
    <property type="project" value="InterPro"/>
</dbReference>
<dbReference type="SUPFAM" id="SSF48264">
    <property type="entry name" value="Cytochrome P450"/>
    <property type="match status" value="1"/>
</dbReference>
<evidence type="ECO:0008006" key="13">
    <source>
        <dbReference type="Google" id="ProtNLM"/>
    </source>
</evidence>
<dbReference type="Gene3D" id="1.10.630.10">
    <property type="entry name" value="Cytochrome P450"/>
    <property type="match status" value="1"/>
</dbReference>
<name>A0A0G2J4K1_9EURO</name>
<evidence type="ECO:0000313" key="11">
    <source>
        <dbReference type="EMBL" id="KKZ65919.1"/>
    </source>
</evidence>
<proteinExistence type="inferred from homology"/>
<dbReference type="GO" id="GO:0016705">
    <property type="term" value="F:oxidoreductase activity, acting on paired donors, with incorporation or reduction of molecular oxygen"/>
    <property type="evidence" value="ECO:0007669"/>
    <property type="project" value="InterPro"/>
</dbReference>
<keyword evidence="5 9" id="KW-0560">Oxidoreductase</keyword>
<evidence type="ECO:0000256" key="10">
    <source>
        <dbReference type="SAM" id="Phobius"/>
    </source>
</evidence>
<dbReference type="PROSITE" id="PS00086">
    <property type="entry name" value="CYTOCHROME_P450"/>
    <property type="match status" value="1"/>
</dbReference>
<keyword evidence="10" id="KW-0812">Transmembrane</keyword>
<dbReference type="GO" id="GO:0008395">
    <property type="term" value="F:steroid hydroxylase activity"/>
    <property type="evidence" value="ECO:0007669"/>
    <property type="project" value="TreeGrafter"/>
</dbReference>
<evidence type="ECO:0000256" key="3">
    <source>
        <dbReference type="ARBA" id="ARBA00022617"/>
    </source>
</evidence>
<dbReference type="PANTHER" id="PTHR24304">
    <property type="entry name" value="CYTOCHROME P450 FAMILY 7"/>
    <property type="match status" value="1"/>
</dbReference>
<keyword evidence="6 8" id="KW-0408">Iron</keyword>
<evidence type="ECO:0000256" key="4">
    <source>
        <dbReference type="ARBA" id="ARBA00022723"/>
    </source>
</evidence>
<gene>
    <name evidence="11" type="ORF">EMCG_08329</name>
</gene>
<dbReference type="EMBL" id="LCZI01000560">
    <property type="protein sequence ID" value="KKZ65919.1"/>
    <property type="molecule type" value="Genomic_DNA"/>
</dbReference>
<comment type="caution">
    <text evidence="11">The sequence shown here is derived from an EMBL/GenBank/DDBJ whole genome shotgun (WGS) entry which is preliminary data.</text>
</comment>
<evidence type="ECO:0000256" key="2">
    <source>
        <dbReference type="ARBA" id="ARBA00010617"/>
    </source>
</evidence>
<dbReference type="InterPro" id="IPR036396">
    <property type="entry name" value="Cyt_P450_sf"/>
</dbReference>
<dbReference type="InterPro" id="IPR002403">
    <property type="entry name" value="Cyt_P450_E_grp-IV"/>
</dbReference>
<comment type="similarity">
    <text evidence="2 9">Belongs to the cytochrome P450 family.</text>
</comment>
<dbReference type="AlphaFoldDB" id="A0A0G2J4K1"/>
<comment type="cofactor">
    <cofactor evidence="1 8">
        <name>heme</name>
        <dbReference type="ChEBI" id="CHEBI:30413"/>
    </cofactor>
</comment>
<organism evidence="11 12">
    <name type="scientific">[Emmonsia] crescens</name>
    <dbReference type="NCBI Taxonomy" id="73230"/>
    <lineage>
        <taxon>Eukaryota</taxon>
        <taxon>Fungi</taxon>
        <taxon>Dikarya</taxon>
        <taxon>Ascomycota</taxon>
        <taxon>Pezizomycotina</taxon>
        <taxon>Eurotiomycetes</taxon>
        <taxon>Eurotiomycetidae</taxon>
        <taxon>Onygenales</taxon>
        <taxon>Ajellomycetaceae</taxon>
        <taxon>Emergomyces</taxon>
    </lineage>
</organism>
<evidence type="ECO:0000256" key="8">
    <source>
        <dbReference type="PIRSR" id="PIRSR602403-1"/>
    </source>
</evidence>
<dbReference type="Proteomes" id="UP000034164">
    <property type="component" value="Unassembled WGS sequence"/>
</dbReference>
<keyword evidence="10" id="KW-0472">Membrane</keyword>
<accession>A0A0G2J4K1</accession>
<keyword evidence="10" id="KW-1133">Transmembrane helix</keyword>
<dbReference type="PANTHER" id="PTHR24304:SF2">
    <property type="entry name" value="24-HYDROXYCHOLESTEROL 7-ALPHA-HYDROXYLASE"/>
    <property type="match status" value="1"/>
</dbReference>
<keyword evidence="4 8" id="KW-0479">Metal-binding</keyword>
<dbReference type="InterPro" id="IPR050529">
    <property type="entry name" value="CYP450_sterol_14alpha_dmase"/>
</dbReference>
<dbReference type="OrthoDB" id="3366823at2759"/>
<evidence type="ECO:0000256" key="6">
    <source>
        <dbReference type="ARBA" id="ARBA00023004"/>
    </source>
</evidence>
<dbReference type="InterPro" id="IPR017972">
    <property type="entry name" value="Cyt_P450_CS"/>
</dbReference>
<dbReference type="PRINTS" id="PR00465">
    <property type="entry name" value="EP450IV"/>
</dbReference>
<sequence>MLSNIQFITPLEMMIWIPIALLVFPLLLTWFVTNIKARCGFRQRGEPPLIPYTIPWLGHALFFRRGTTRFSAWVREKYPNLPVSRTLIAGNYLYIVFDTKLATQIDRRPKIFTFDPIILLVNGAFGAPQADLDALGNGLSGPTHGPNGKGGAQGMMLELHRQHFPYLNGPTLPPMISKFSEVLTASLENVFPRKASCDTVDSWVRLDFKECVMRHFTLASIPMLMGTRLMEVWPQAYEDIWDFDSCVLALTANLPSIFMPEAAASRKAMVSVLERWEEEASKHRKFEDVESEDPAWDEYWGARLVRQRHRTFLNNGISKRGRAVFHLGVMWATNANAIPAATWMLIHCILDPQLQGRVRRAIKLSQRQDGTMDIESLVANKLIKSLFLEILRLYVSSPSVRLVIETTELGGYVFREGSTVLVPGREMQIDPDIWSSDGTFPGASEFWAERFIDEEQDADGNMGPEINAHSKLQDESEQHVVIKNGLTLSADAMRMPGRTRSKLSREQINSMRPFGGGTTYCPGRNLAMYEMVVSVVAILSAFEIEVDKEALASNGMPQPDFDLSGTMGPDRPFIVRMKRRTAAK</sequence>
<evidence type="ECO:0000256" key="5">
    <source>
        <dbReference type="ARBA" id="ARBA00023002"/>
    </source>
</evidence>
<reference evidence="12" key="1">
    <citation type="journal article" date="2015" name="PLoS Genet.">
        <title>The dynamic genome and transcriptome of the human fungal pathogen Blastomyces and close relative Emmonsia.</title>
        <authorList>
            <person name="Munoz J.F."/>
            <person name="Gauthier G.M."/>
            <person name="Desjardins C.A."/>
            <person name="Gallo J.E."/>
            <person name="Holder J."/>
            <person name="Sullivan T.D."/>
            <person name="Marty A.J."/>
            <person name="Carmen J.C."/>
            <person name="Chen Z."/>
            <person name="Ding L."/>
            <person name="Gujja S."/>
            <person name="Magrini V."/>
            <person name="Misas E."/>
            <person name="Mitreva M."/>
            <person name="Priest M."/>
            <person name="Saif S."/>
            <person name="Whiston E.A."/>
            <person name="Young S."/>
            <person name="Zeng Q."/>
            <person name="Goldman W.E."/>
            <person name="Mardis E.R."/>
            <person name="Taylor J.W."/>
            <person name="McEwen J.G."/>
            <person name="Clay O.K."/>
            <person name="Klein B.S."/>
            <person name="Cuomo C.A."/>
        </authorList>
    </citation>
    <scope>NUCLEOTIDE SEQUENCE [LARGE SCALE GENOMIC DNA]</scope>
    <source>
        <strain evidence="12">UAMH 3008</strain>
    </source>
</reference>
<dbReference type="Pfam" id="PF00067">
    <property type="entry name" value="p450"/>
    <property type="match status" value="2"/>
</dbReference>
<dbReference type="VEuPathDB" id="FungiDB:EMCG_08329"/>
<keyword evidence="3 8" id="KW-0349">Heme</keyword>
<evidence type="ECO:0000256" key="9">
    <source>
        <dbReference type="RuleBase" id="RU000461"/>
    </source>
</evidence>
<keyword evidence="7 9" id="KW-0503">Monooxygenase</keyword>
<feature type="transmembrane region" description="Helical" evidence="10">
    <location>
        <begin position="15"/>
        <end position="35"/>
    </location>
</feature>
<feature type="binding site" description="axial binding residue" evidence="8">
    <location>
        <position position="521"/>
    </location>
    <ligand>
        <name>heme</name>
        <dbReference type="ChEBI" id="CHEBI:30413"/>
    </ligand>
    <ligandPart>
        <name>Fe</name>
        <dbReference type="ChEBI" id="CHEBI:18248"/>
    </ligandPart>
</feature>
<protein>
    <recommendedName>
        <fullName evidence="13">Cytochrome P450 oxidoreductase</fullName>
    </recommendedName>
</protein>
<evidence type="ECO:0000313" key="12">
    <source>
        <dbReference type="Proteomes" id="UP000034164"/>
    </source>
</evidence>
<evidence type="ECO:0000256" key="1">
    <source>
        <dbReference type="ARBA" id="ARBA00001971"/>
    </source>
</evidence>